<name>A0ABP5HSK3_9ACTN</name>
<comment type="caution">
    <text evidence="2">The sequence shown here is derived from an EMBL/GenBank/DDBJ whole genome shotgun (WGS) entry which is preliminary data.</text>
</comment>
<reference evidence="3" key="1">
    <citation type="journal article" date="2019" name="Int. J. Syst. Evol. Microbiol.">
        <title>The Global Catalogue of Microorganisms (GCM) 10K type strain sequencing project: providing services to taxonomists for standard genome sequencing and annotation.</title>
        <authorList>
            <consortium name="The Broad Institute Genomics Platform"/>
            <consortium name="The Broad Institute Genome Sequencing Center for Infectious Disease"/>
            <person name="Wu L."/>
            <person name="Ma J."/>
        </authorList>
    </citation>
    <scope>NUCLEOTIDE SEQUENCE [LARGE SCALE GENOMIC DNA]</scope>
    <source>
        <strain evidence="3">JCM 15749</strain>
    </source>
</reference>
<dbReference type="RefSeq" id="WP_344329679.1">
    <property type="nucleotide sequence ID" value="NZ_BAAAPY010000012.1"/>
</dbReference>
<dbReference type="InterPro" id="IPR019662">
    <property type="entry name" value="DUF2516"/>
</dbReference>
<keyword evidence="1" id="KW-1133">Transmembrane helix</keyword>
<keyword evidence="1" id="KW-0812">Transmembrane</keyword>
<dbReference type="Proteomes" id="UP001501480">
    <property type="component" value="Unassembled WGS sequence"/>
</dbReference>
<evidence type="ECO:0000313" key="3">
    <source>
        <dbReference type="Proteomes" id="UP001501480"/>
    </source>
</evidence>
<dbReference type="EMBL" id="BAAAPY010000012">
    <property type="protein sequence ID" value="GAA2084152.1"/>
    <property type="molecule type" value="Genomic_DNA"/>
</dbReference>
<feature type="transmembrane region" description="Helical" evidence="1">
    <location>
        <begin position="46"/>
        <end position="79"/>
    </location>
</feature>
<evidence type="ECO:0000313" key="2">
    <source>
        <dbReference type="EMBL" id="GAA2084152.1"/>
    </source>
</evidence>
<sequence>MLEIQSALSLAITVGLFVVKVFALIDCVRRPRIDFEIRQTLEKNAWLVILGLTVAAHLIFWSPLGLLNLIGTVAALVYLAQLRSPAA</sequence>
<evidence type="ECO:0000256" key="1">
    <source>
        <dbReference type="SAM" id="Phobius"/>
    </source>
</evidence>
<accession>A0ABP5HSK3</accession>
<keyword evidence="3" id="KW-1185">Reference proteome</keyword>
<organism evidence="2 3">
    <name type="scientific">Aeromicrobium halocynthiae</name>
    <dbReference type="NCBI Taxonomy" id="560557"/>
    <lineage>
        <taxon>Bacteria</taxon>
        <taxon>Bacillati</taxon>
        <taxon>Actinomycetota</taxon>
        <taxon>Actinomycetes</taxon>
        <taxon>Propionibacteriales</taxon>
        <taxon>Nocardioidaceae</taxon>
        <taxon>Aeromicrobium</taxon>
    </lineage>
</organism>
<gene>
    <name evidence="2" type="ORF">GCM10009821_26840</name>
</gene>
<keyword evidence="1" id="KW-0472">Membrane</keyword>
<evidence type="ECO:0008006" key="4">
    <source>
        <dbReference type="Google" id="ProtNLM"/>
    </source>
</evidence>
<protein>
    <recommendedName>
        <fullName evidence="4">DUF2516 family protein</fullName>
    </recommendedName>
</protein>
<proteinExistence type="predicted"/>
<feature type="transmembrane region" description="Helical" evidence="1">
    <location>
        <begin position="6"/>
        <end position="25"/>
    </location>
</feature>
<dbReference type="Pfam" id="PF10724">
    <property type="entry name" value="DUF2516"/>
    <property type="match status" value="1"/>
</dbReference>